<sequence length="204" mass="22938">PAMHLALRLRLRPCSVFARTTAAHRTASTEVSRVYHYYIDLHGRLFLEETKPKNMSTSLKGEKLLNGFWQRLRRNDGADSERYAFVSPCMGERNLVRPAAVPVVFHSLITSQEEPCLTYAGSLSVPFRAADLAVDEEGRLFHRLEGRLAERCGAFGLIASELSARLAETMRPSGRVGDARVELRWGNEWVPIRQLLGTERAASE</sequence>
<reference evidence="4" key="1">
    <citation type="submission" date="2021-02" db="EMBL/GenBank/DDBJ databases">
        <authorList>
            <person name="Dougan E. K."/>
            <person name="Rhodes N."/>
            <person name="Thang M."/>
            <person name="Chan C."/>
        </authorList>
    </citation>
    <scope>NUCLEOTIDE SEQUENCE</scope>
</reference>
<organism evidence="4 5">
    <name type="scientific">Polarella glacialis</name>
    <name type="common">Dinoflagellate</name>
    <dbReference type="NCBI Taxonomy" id="89957"/>
    <lineage>
        <taxon>Eukaryota</taxon>
        <taxon>Sar</taxon>
        <taxon>Alveolata</taxon>
        <taxon>Dinophyceae</taxon>
        <taxon>Suessiales</taxon>
        <taxon>Suessiaceae</taxon>
        <taxon>Polarella</taxon>
    </lineage>
</organism>
<accession>A0A813LSH6</accession>
<dbReference type="Pfam" id="PF14956">
    <property type="entry name" value="DUF4505"/>
    <property type="match status" value="1"/>
</dbReference>
<dbReference type="EMBL" id="CAJNNW010036062">
    <property type="protein sequence ID" value="CAE8731804.1"/>
    <property type="molecule type" value="Genomic_DNA"/>
</dbReference>
<keyword evidence="6" id="KW-1185">Reference proteome</keyword>
<evidence type="ECO:0000313" key="4">
    <source>
        <dbReference type="EMBL" id="CAE8731804.1"/>
    </source>
</evidence>
<evidence type="ECO:0000256" key="1">
    <source>
        <dbReference type="ARBA" id="ARBA00006322"/>
    </source>
</evidence>
<dbReference type="Proteomes" id="UP000626109">
    <property type="component" value="Unassembled WGS sequence"/>
</dbReference>
<comment type="similarity">
    <text evidence="1">Belongs to the UPF0598 family.</text>
</comment>
<proteinExistence type="inferred from homology"/>
<protein>
    <submittedName>
        <fullName evidence="4">Uncharacterized protein</fullName>
    </submittedName>
</protein>
<dbReference type="PANTHER" id="PTHR31449">
    <property type="entry name" value="UPF0598 PROTEIN C8ORF82"/>
    <property type="match status" value="1"/>
</dbReference>
<dbReference type="OrthoDB" id="10260024at2759"/>
<gene>
    <name evidence="2" type="ORF">PGLA1383_LOCUS29760</name>
    <name evidence="3" type="ORF">PGLA1383_LOCUS32329</name>
    <name evidence="4" type="ORF">PGLA2088_LOCUS46152</name>
</gene>
<evidence type="ECO:0000313" key="2">
    <source>
        <dbReference type="EMBL" id="CAE8611959.1"/>
    </source>
</evidence>
<dbReference type="OMA" id="RRIYFYR"/>
<comment type="caution">
    <text evidence="4">The sequence shown here is derived from an EMBL/GenBank/DDBJ whole genome shotgun (WGS) entry which is preliminary data.</text>
</comment>
<evidence type="ECO:0000313" key="5">
    <source>
        <dbReference type="Proteomes" id="UP000626109"/>
    </source>
</evidence>
<dbReference type="Proteomes" id="UP000654075">
    <property type="component" value="Unassembled WGS sequence"/>
</dbReference>
<dbReference type="InterPro" id="IPR028108">
    <property type="entry name" value="DUF4505"/>
</dbReference>
<evidence type="ECO:0000313" key="6">
    <source>
        <dbReference type="Proteomes" id="UP000654075"/>
    </source>
</evidence>
<name>A0A813LSH6_POLGL</name>
<dbReference type="PANTHER" id="PTHR31449:SF3">
    <property type="entry name" value="UPF0598 PROTEIN C8ORF82"/>
    <property type="match status" value="1"/>
</dbReference>
<dbReference type="EMBL" id="CAJNNV010025063">
    <property type="protein sequence ID" value="CAE8611959.1"/>
    <property type="molecule type" value="Genomic_DNA"/>
</dbReference>
<dbReference type="AlphaFoldDB" id="A0A813LSH6"/>
<dbReference type="EMBL" id="CAJNNV010025454">
    <property type="protein sequence ID" value="CAE8614606.1"/>
    <property type="molecule type" value="Genomic_DNA"/>
</dbReference>
<evidence type="ECO:0000313" key="3">
    <source>
        <dbReference type="EMBL" id="CAE8614606.1"/>
    </source>
</evidence>
<feature type="non-terminal residue" evidence="4">
    <location>
        <position position="1"/>
    </location>
</feature>